<evidence type="ECO:0000313" key="3">
    <source>
        <dbReference type="EMBL" id="PST41081.1"/>
    </source>
</evidence>
<proteinExistence type="predicted"/>
<dbReference type="GO" id="GO:0003700">
    <property type="term" value="F:DNA-binding transcription factor activity"/>
    <property type="evidence" value="ECO:0007669"/>
    <property type="project" value="InterPro"/>
</dbReference>
<evidence type="ECO:0000259" key="1">
    <source>
        <dbReference type="Pfam" id="PF00126"/>
    </source>
</evidence>
<dbReference type="SUPFAM" id="SSF46785">
    <property type="entry name" value="Winged helix' DNA-binding domain"/>
    <property type="match status" value="1"/>
</dbReference>
<dbReference type="InterPro" id="IPR036390">
    <property type="entry name" value="WH_DNA-bd_sf"/>
</dbReference>
<dbReference type="Proteomes" id="UP000241201">
    <property type="component" value="Unassembled WGS sequence"/>
</dbReference>
<gene>
    <name evidence="3" type="ORF">C7U55_05415</name>
    <name evidence="2" type="ORF">LJD69_05980</name>
</gene>
<dbReference type="InterPro" id="IPR000847">
    <property type="entry name" value="LysR_HTH_N"/>
</dbReference>
<name>A0A2T3G0Y0_9FIRM</name>
<dbReference type="GeneID" id="77470531"/>
<evidence type="ECO:0000313" key="2">
    <source>
        <dbReference type="EMBL" id="MCB8610138.1"/>
    </source>
</evidence>
<dbReference type="InterPro" id="IPR051815">
    <property type="entry name" value="Molybdate_resp_trans_reg"/>
</dbReference>
<reference evidence="4" key="1">
    <citation type="submission" date="2018-03" db="EMBL/GenBank/DDBJ databases">
        <title>Lachnoclostridium SNUG30370 gen.nov., sp.nov., isolated from human faeces.</title>
        <authorList>
            <person name="Seo B."/>
            <person name="Jeon K."/>
            <person name="Ko G."/>
        </authorList>
    </citation>
    <scope>NUCLEOTIDE SEQUENCE [LARGE SCALE GENOMIC DNA]</scope>
    <source>
        <strain evidence="4">SNUG30370</strain>
    </source>
</reference>
<dbReference type="Proteomes" id="UP001198439">
    <property type="component" value="Unassembled WGS sequence"/>
</dbReference>
<organism evidence="3 4">
    <name type="scientific">Faecalibacillus faecis</name>
    <dbReference type="NCBI Taxonomy" id="1982628"/>
    <lineage>
        <taxon>Bacteria</taxon>
        <taxon>Bacillati</taxon>
        <taxon>Bacillota</taxon>
        <taxon>Erysipelotrichia</taxon>
        <taxon>Erysipelotrichales</taxon>
        <taxon>Coprobacillaceae</taxon>
        <taxon>Faecalibacillus</taxon>
    </lineage>
</organism>
<feature type="domain" description="HTH lysR-type" evidence="1">
    <location>
        <begin position="36"/>
        <end position="88"/>
    </location>
</feature>
<accession>A0A2T3G0Y0</accession>
<sequence length="116" mass="13524">MTYKNPQKFDLKIRLYNQEKSFGKGVYELMKKTQSFGSLSGAYKAMKMSNSKAWKILKRAEEDLDMPLVERISGGKDGGGSKLTQEGEELLEKYEKFIQEMNEYAKIRFKEIFEDE</sequence>
<reference evidence="2" key="3">
    <citation type="submission" date="2021-10" db="EMBL/GenBank/DDBJ databases">
        <title>Collection of gut derived symbiotic bacterial strains cultured from healthy donors.</title>
        <authorList>
            <person name="Lin H."/>
            <person name="Littmann E."/>
            <person name="Kohout C."/>
            <person name="Pamer E.G."/>
        </authorList>
    </citation>
    <scope>NUCLEOTIDE SEQUENCE</scope>
    <source>
        <strain evidence="2">DFI.4.48</strain>
    </source>
</reference>
<dbReference type="RefSeq" id="WP_106987691.1">
    <property type="nucleotide sequence ID" value="NZ_DAWBWI010000279.1"/>
</dbReference>
<dbReference type="EMBL" id="JAJDKZ010000013">
    <property type="protein sequence ID" value="MCB8610138.1"/>
    <property type="molecule type" value="Genomic_DNA"/>
</dbReference>
<evidence type="ECO:0000313" key="4">
    <source>
        <dbReference type="Proteomes" id="UP000241201"/>
    </source>
</evidence>
<dbReference type="PANTHER" id="PTHR30432:SF1">
    <property type="entry name" value="DNA-BINDING TRANSCRIPTIONAL DUAL REGULATOR MODE"/>
    <property type="match status" value="1"/>
</dbReference>
<dbReference type="EMBL" id="PYLP01000004">
    <property type="protein sequence ID" value="PST41081.1"/>
    <property type="molecule type" value="Genomic_DNA"/>
</dbReference>
<keyword evidence="4" id="KW-1185">Reference proteome</keyword>
<protein>
    <submittedName>
        <fullName evidence="2">LysR family transcriptional regulator</fullName>
    </submittedName>
    <submittedName>
        <fullName evidence="3">ModE family transcriptional regulator</fullName>
    </submittedName>
</protein>
<dbReference type="PANTHER" id="PTHR30432">
    <property type="entry name" value="TRANSCRIPTIONAL REGULATOR MODE"/>
    <property type="match status" value="1"/>
</dbReference>
<dbReference type="AlphaFoldDB" id="A0A2T3G0Y0"/>
<dbReference type="Pfam" id="PF00126">
    <property type="entry name" value="HTH_1"/>
    <property type="match status" value="1"/>
</dbReference>
<dbReference type="Gene3D" id="1.10.10.10">
    <property type="entry name" value="Winged helix-like DNA-binding domain superfamily/Winged helix DNA-binding domain"/>
    <property type="match status" value="1"/>
</dbReference>
<reference evidence="3" key="2">
    <citation type="journal article" date="2019" name="Int. J. Syst. Evol. Microbiol.">
        <title>Faecalibacillus intestinalis gen. nov., sp. nov. and Faecalibacillus faecis sp. nov., isolated from human faeces.</title>
        <authorList>
            <person name="Seo B."/>
            <person name="Jeon K."/>
            <person name="Baek I."/>
            <person name="Lee Y.M."/>
            <person name="Baek K."/>
            <person name="Ko G."/>
        </authorList>
    </citation>
    <scope>NUCLEOTIDE SEQUENCE</scope>
    <source>
        <strain evidence="3">SNUG30370</strain>
    </source>
</reference>
<comment type="caution">
    <text evidence="3">The sequence shown here is derived from an EMBL/GenBank/DDBJ whole genome shotgun (WGS) entry which is preliminary data.</text>
</comment>
<dbReference type="InterPro" id="IPR036388">
    <property type="entry name" value="WH-like_DNA-bd_sf"/>
</dbReference>